<protein>
    <submittedName>
        <fullName evidence="7">SAM-dependent methyltransferase</fullName>
    </submittedName>
</protein>
<dbReference type="InterPro" id="IPR001678">
    <property type="entry name" value="MeTrfase_RsmB-F_NOP2_dom"/>
</dbReference>
<dbReference type="EMBL" id="MPZS01000001">
    <property type="protein sequence ID" value="OOY12504.1"/>
    <property type="molecule type" value="Genomic_DNA"/>
</dbReference>
<comment type="caution">
    <text evidence="5">Lacks conserved residue(s) required for the propagation of feature annotation.</text>
</comment>
<feature type="domain" description="SAM-dependent MTase RsmB/NOP-type" evidence="6">
    <location>
        <begin position="137"/>
        <end position="388"/>
    </location>
</feature>
<reference evidence="7 8" key="1">
    <citation type="submission" date="2016-11" db="EMBL/GenBank/DDBJ databases">
        <title>A multilocus sequence analysis scheme for characterization of bacteria in the genus Thioclava.</title>
        <authorList>
            <person name="Liu Y."/>
            <person name="Shao Z."/>
        </authorList>
    </citation>
    <scope>NUCLEOTIDE SEQUENCE [LARGE SCALE GENOMIC DNA]</scope>
    <source>
        <strain evidence="7 8">11.10-0-13</strain>
    </source>
</reference>
<evidence type="ECO:0000256" key="1">
    <source>
        <dbReference type="ARBA" id="ARBA00022603"/>
    </source>
</evidence>
<dbReference type="RefSeq" id="WP_078573148.1">
    <property type="nucleotide sequence ID" value="NZ_MPZS01000001.1"/>
</dbReference>
<dbReference type="GO" id="GO:0008168">
    <property type="term" value="F:methyltransferase activity"/>
    <property type="evidence" value="ECO:0007669"/>
    <property type="project" value="UniProtKB-KW"/>
</dbReference>
<dbReference type="Pfam" id="PF01189">
    <property type="entry name" value="Methyltr_RsmB-F"/>
    <property type="match status" value="1"/>
</dbReference>
<evidence type="ECO:0000256" key="5">
    <source>
        <dbReference type="PROSITE-ProRule" id="PRU01023"/>
    </source>
</evidence>
<keyword evidence="1 5" id="KW-0489">Methyltransferase</keyword>
<dbReference type="InterPro" id="IPR029063">
    <property type="entry name" value="SAM-dependent_MTases_sf"/>
</dbReference>
<dbReference type="SUPFAM" id="SSF53335">
    <property type="entry name" value="S-adenosyl-L-methionine-dependent methyltransferases"/>
    <property type="match status" value="1"/>
</dbReference>
<feature type="binding site" evidence="5">
    <location>
        <position position="251"/>
    </location>
    <ligand>
        <name>S-adenosyl-L-methionine</name>
        <dbReference type="ChEBI" id="CHEBI:59789"/>
    </ligand>
</feature>
<dbReference type="CDD" id="cd02440">
    <property type="entry name" value="AdoMet_MTases"/>
    <property type="match status" value="1"/>
</dbReference>
<dbReference type="InterPro" id="IPR049560">
    <property type="entry name" value="MeTrfase_RsmB-F_NOP2_cat"/>
</dbReference>
<proteinExistence type="inferred from homology"/>
<keyword evidence="3 5" id="KW-0949">S-adenosyl-L-methionine</keyword>
<evidence type="ECO:0000313" key="7">
    <source>
        <dbReference type="EMBL" id="OOY12504.1"/>
    </source>
</evidence>
<keyword evidence="4 5" id="KW-0694">RNA-binding</keyword>
<gene>
    <name evidence="7" type="ORF">BMG00_01210</name>
</gene>
<accession>A0ABX3MLR9</accession>
<name>A0ABX3MLR9_9RHOB</name>
<dbReference type="PANTHER" id="PTHR22807:SF53">
    <property type="entry name" value="RIBOSOMAL RNA SMALL SUBUNIT METHYLTRANSFERASE B-RELATED"/>
    <property type="match status" value="1"/>
</dbReference>
<comment type="caution">
    <text evidence="7">The sequence shown here is derived from an EMBL/GenBank/DDBJ whole genome shotgun (WGS) entry which is preliminary data.</text>
</comment>
<evidence type="ECO:0000256" key="4">
    <source>
        <dbReference type="ARBA" id="ARBA00022884"/>
    </source>
</evidence>
<dbReference type="PRINTS" id="PR02008">
    <property type="entry name" value="RCMTFAMILY"/>
</dbReference>
<feature type="binding site" evidence="5">
    <location>
        <position position="289"/>
    </location>
    <ligand>
        <name>S-adenosyl-L-methionine</name>
        <dbReference type="ChEBI" id="CHEBI:59789"/>
    </ligand>
</feature>
<dbReference type="PROSITE" id="PS51686">
    <property type="entry name" value="SAM_MT_RSMB_NOP"/>
    <property type="match status" value="1"/>
</dbReference>
<dbReference type="GO" id="GO:0032259">
    <property type="term" value="P:methylation"/>
    <property type="evidence" value="ECO:0007669"/>
    <property type="project" value="UniProtKB-KW"/>
</dbReference>
<keyword evidence="8" id="KW-1185">Reference proteome</keyword>
<evidence type="ECO:0000256" key="3">
    <source>
        <dbReference type="ARBA" id="ARBA00022691"/>
    </source>
</evidence>
<organism evidence="7 8">
    <name type="scientific">Thioclava marina</name>
    <dbReference type="NCBI Taxonomy" id="1915077"/>
    <lineage>
        <taxon>Bacteria</taxon>
        <taxon>Pseudomonadati</taxon>
        <taxon>Pseudomonadota</taxon>
        <taxon>Alphaproteobacteria</taxon>
        <taxon>Rhodobacterales</taxon>
        <taxon>Paracoccaceae</taxon>
        <taxon>Thioclava</taxon>
    </lineage>
</organism>
<evidence type="ECO:0000259" key="6">
    <source>
        <dbReference type="PROSITE" id="PS51686"/>
    </source>
</evidence>
<feature type="active site" description="Nucleophile" evidence="5">
    <location>
        <position position="342"/>
    </location>
</feature>
<dbReference type="Pfam" id="PF22458">
    <property type="entry name" value="RsmF-B_ferredox"/>
    <property type="match status" value="1"/>
</dbReference>
<dbReference type="InterPro" id="IPR023267">
    <property type="entry name" value="RCMT"/>
</dbReference>
<dbReference type="InterPro" id="IPR054728">
    <property type="entry name" value="RsmB-like_ferredoxin"/>
</dbReference>
<sequence>MTPAARIAAAIEILDRITTGEPSEKALTNWARAHRFAGSKDRAAIRDHVFDVLRCRGSFAALGGGQGGRALILGLLRAQGVDPETIFTGERFAPEPLGPDERAALDKPAPPDLARRDWPEWLLAPLTQRLGSEFDTVTEAMRARAPVFVRVNIARTTPDAAIAVLAEDGIQAEAHPLSPSALQLGEGARRIQQSRAYQEGFVELQDVSSQAAVGQIPLAPGMRILDYCAGGGGKALALVAACPDCEICAHDIDAGRMRDLPLRADRAGARVSICAPGKPGAGYDFVLVDAPCSGSGTWRRTPEAKWRLTPERLGDLVALQARILDEASALVAPGGRLVYMTCSLLADENDAQAAAFAGRTGWDLVSQRSYSPATGGDGFFVAQFERKA</sequence>
<dbReference type="PANTHER" id="PTHR22807">
    <property type="entry name" value="NOP2 YEAST -RELATED NOL1/NOP2/FMU SUN DOMAIN-CONTAINING"/>
    <property type="match status" value="1"/>
</dbReference>
<dbReference type="Gene3D" id="3.40.50.150">
    <property type="entry name" value="Vaccinia Virus protein VP39"/>
    <property type="match status" value="1"/>
</dbReference>
<keyword evidence="2 5" id="KW-0808">Transferase</keyword>
<evidence type="ECO:0000313" key="8">
    <source>
        <dbReference type="Proteomes" id="UP000242224"/>
    </source>
</evidence>
<comment type="similarity">
    <text evidence="5">Belongs to the class I-like SAM-binding methyltransferase superfamily. RsmB/NOP family.</text>
</comment>
<dbReference type="Proteomes" id="UP000242224">
    <property type="component" value="Unassembled WGS sequence"/>
</dbReference>
<evidence type="ECO:0000256" key="2">
    <source>
        <dbReference type="ARBA" id="ARBA00022679"/>
    </source>
</evidence>